<evidence type="ECO:0000256" key="12">
    <source>
        <dbReference type="SAM" id="MobiDB-lite"/>
    </source>
</evidence>
<evidence type="ECO:0000256" key="11">
    <source>
        <dbReference type="HAMAP-Rule" id="MF_00137"/>
    </source>
</evidence>
<dbReference type="CDD" id="cd01414">
    <property type="entry name" value="SAICAR_synt_Sc"/>
    <property type="match status" value="1"/>
</dbReference>
<dbReference type="NCBIfam" id="TIGR00081">
    <property type="entry name" value="purC"/>
    <property type="match status" value="1"/>
</dbReference>
<protein>
    <recommendedName>
        <fullName evidence="4 11">Phosphoribosylaminoimidazole-succinocarboxamide synthase</fullName>
        <ecNumber evidence="3 11">6.3.2.6</ecNumber>
    </recommendedName>
    <alternativeName>
        <fullName evidence="9 11">SAICAR synthetase</fullName>
    </alternativeName>
</protein>
<accession>A0ABP6RH15</accession>
<evidence type="ECO:0000313" key="15">
    <source>
        <dbReference type="Proteomes" id="UP001500483"/>
    </source>
</evidence>
<keyword evidence="5 11" id="KW-0436">Ligase</keyword>
<gene>
    <name evidence="11" type="primary">purC</name>
    <name evidence="14" type="ORF">GCM10020366_05100</name>
</gene>
<dbReference type="InterPro" id="IPR018236">
    <property type="entry name" value="SAICAR_synthetase_CS"/>
</dbReference>
<comment type="catalytic activity">
    <reaction evidence="10 11">
        <text>5-amino-1-(5-phospho-D-ribosyl)imidazole-4-carboxylate + L-aspartate + ATP = (2S)-2-[5-amino-1-(5-phospho-beta-D-ribosyl)imidazole-4-carboxamido]succinate + ADP + phosphate + 2 H(+)</text>
        <dbReference type="Rhea" id="RHEA:22628"/>
        <dbReference type="ChEBI" id="CHEBI:15378"/>
        <dbReference type="ChEBI" id="CHEBI:29991"/>
        <dbReference type="ChEBI" id="CHEBI:30616"/>
        <dbReference type="ChEBI" id="CHEBI:43474"/>
        <dbReference type="ChEBI" id="CHEBI:58443"/>
        <dbReference type="ChEBI" id="CHEBI:77657"/>
        <dbReference type="ChEBI" id="CHEBI:456216"/>
        <dbReference type="EC" id="6.3.2.6"/>
    </reaction>
</comment>
<dbReference type="SUPFAM" id="SSF56104">
    <property type="entry name" value="SAICAR synthase-like"/>
    <property type="match status" value="1"/>
</dbReference>
<dbReference type="EMBL" id="BAAAYK010000011">
    <property type="protein sequence ID" value="GAA3353077.1"/>
    <property type="molecule type" value="Genomic_DNA"/>
</dbReference>
<dbReference type="InterPro" id="IPR028923">
    <property type="entry name" value="SAICAR_synt/ADE2_N"/>
</dbReference>
<keyword evidence="15" id="KW-1185">Reference proteome</keyword>
<evidence type="ECO:0000259" key="13">
    <source>
        <dbReference type="Pfam" id="PF01259"/>
    </source>
</evidence>
<feature type="domain" description="SAICAR synthetase/ADE2 N-terminal" evidence="13">
    <location>
        <begin position="4"/>
        <end position="244"/>
    </location>
</feature>
<evidence type="ECO:0000256" key="10">
    <source>
        <dbReference type="ARBA" id="ARBA00048475"/>
    </source>
</evidence>
<evidence type="ECO:0000256" key="2">
    <source>
        <dbReference type="ARBA" id="ARBA00010190"/>
    </source>
</evidence>
<name>A0ABP6RH15_9PSEU</name>
<evidence type="ECO:0000313" key="14">
    <source>
        <dbReference type="EMBL" id="GAA3353077.1"/>
    </source>
</evidence>
<dbReference type="InterPro" id="IPR001636">
    <property type="entry name" value="SAICAR_synth"/>
</dbReference>
<dbReference type="EC" id="6.3.2.6" evidence="3 11"/>
<dbReference type="PROSITE" id="PS01058">
    <property type="entry name" value="SAICAR_SYNTHETASE_2"/>
    <property type="match status" value="1"/>
</dbReference>
<evidence type="ECO:0000256" key="9">
    <source>
        <dbReference type="ARBA" id="ARBA00030409"/>
    </source>
</evidence>
<dbReference type="Pfam" id="PF01259">
    <property type="entry name" value="SAICAR_synt"/>
    <property type="match status" value="1"/>
</dbReference>
<dbReference type="HAMAP" id="MF_00137">
    <property type="entry name" value="SAICAR_synth"/>
    <property type="match status" value="1"/>
</dbReference>
<evidence type="ECO:0000256" key="8">
    <source>
        <dbReference type="ARBA" id="ARBA00022840"/>
    </source>
</evidence>
<dbReference type="PANTHER" id="PTHR43700">
    <property type="entry name" value="PHOSPHORIBOSYLAMINOIMIDAZOLE-SUCCINOCARBOXAMIDE SYNTHASE"/>
    <property type="match status" value="1"/>
</dbReference>
<evidence type="ECO:0000256" key="4">
    <source>
        <dbReference type="ARBA" id="ARBA00016460"/>
    </source>
</evidence>
<feature type="region of interest" description="Disordered" evidence="12">
    <location>
        <begin position="275"/>
        <end position="338"/>
    </location>
</feature>
<evidence type="ECO:0000256" key="7">
    <source>
        <dbReference type="ARBA" id="ARBA00022755"/>
    </source>
</evidence>
<keyword evidence="7 11" id="KW-0658">Purine biosynthesis</keyword>
<proteinExistence type="inferred from homology"/>
<dbReference type="NCBIfam" id="NF010568">
    <property type="entry name" value="PRK13961.1"/>
    <property type="match status" value="1"/>
</dbReference>
<keyword evidence="6 11" id="KW-0547">Nucleotide-binding</keyword>
<evidence type="ECO:0000256" key="6">
    <source>
        <dbReference type="ARBA" id="ARBA00022741"/>
    </source>
</evidence>
<evidence type="ECO:0000256" key="5">
    <source>
        <dbReference type="ARBA" id="ARBA00022598"/>
    </source>
</evidence>
<comment type="caution">
    <text evidence="14">The sequence shown here is derived from an EMBL/GenBank/DDBJ whole genome shotgun (WGS) entry which is preliminary data.</text>
</comment>
<sequence>MKHIHAGKVRDLYELDGDIILVASDRVSVYDVTLPTAIPDKGALLTQLSAWWFRELGDVVPNHVISTTDVPAEFGRNALRCKPLEMIQVECIARGYLAGLGLREYQKHGTVSGVPLPAGLVEGSKLPEPIFTPTTKISDTGHDEFITFDDVVDQVGRETAEQLRDLTIEIYQRGAARAEQTGIIIADTKFEFGRDADGTLTLGDEVLTSDSSRFWPADQWKPGGPQFAFDKQFVRDWSSTLEWDRTPPGPEVPADIVEATRQRYTDVYERITGETWTPGARHDRSMGHLPSRQARQRRRPTPPGTRRDAPTGRRPRGRTNSGSPQTLVQPRRHPHALT</sequence>
<reference evidence="15" key="1">
    <citation type="journal article" date="2019" name="Int. J. Syst. Evol. Microbiol.">
        <title>The Global Catalogue of Microorganisms (GCM) 10K type strain sequencing project: providing services to taxonomists for standard genome sequencing and annotation.</title>
        <authorList>
            <consortium name="The Broad Institute Genomics Platform"/>
            <consortium name="The Broad Institute Genome Sequencing Center for Infectious Disease"/>
            <person name="Wu L."/>
            <person name="Ma J."/>
        </authorList>
    </citation>
    <scope>NUCLEOTIDE SEQUENCE [LARGE SCALE GENOMIC DNA]</scope>
    <source>
        <strain evidence="15">JCM 9687</strain>
    </source>
</reference>
<evidence type="ECO:0000256" key="3">
    <source>
        <dbReference type="ARBA" id="ARBA00012217"/>
    </source>
</evidence>
<comment type="similarity">
    <text evidence="2 11">Belongs to the SAICAR synthetase family.</text>
</comment>
<organism evidence="14 15">
    <name type="scientific">Saccharopolyspora gregorii</name>
    <dbReference type="NCBI Taxonomy" id="33914"/>
    <lineage>
        <taxon>Bacteria</taxon>
        <taxon>Bacillati</taxon>
        <taxon>Actinomycetota</taxon>
        <taxon>Actinomycetes</taxon>
        <taxon>Pseudonocardiales</taxon>
        <taxon>Pseudonocardiaceae</taxon>
        <taxon>Saccharopolyspora</taxon>
    </lineage>
</organism>
<dbReference type="PANTHER" id="PTHR43700:SF1">
    <property type="entry name" value="PHOSPHORIBOSYLAMINOIMIDAZOLE-SUCCINOCARBOXAMIDE SYNTHASE"/>
    <property type="match status" value="1"/>
</dbReference>
<keyword evidence="8 11" id="KW-0067">ATP-binding</keyword>
<evidence type="ECO:0000256" key="1">
    <source>
        <dbReference type="ARBA" id="ARBA00004672"/>
    </source>
</evidence>
<dbReference type="Gene3D" id="3.30.470.20">
    <property type="entry name" value="ATP-grasp fold, B domain"/>
    <property type="match status" value="1"/>
</dbReference>
<dbReference type="Proteomes" id="UP001500483">
    <property type="component" value="Unassembled WGS sequence"/>
</dbReference>
<dbReference type="Gene3D" id="3.30.200.20">
    <property type="entry name" value="Phosphorylase Kinase, domain 1"/>
    <property type="match status" value="1"/>
</dbReference>
<comment type="pathway">
    <text evidence="1 11">Purine metabolism; IMP biosynthesis via de novo pathway; 5-amino-1-(5-phospho-D-ribosyl)imidazole-4-carboxamide from 5-amino-1-(5-phospho-D-ribosyl)imidazole-4-carboxylate: step 1/2.</text>
</comment>